<evidence type="ECO:0000256" key="1">
    <source>
        <dbReference type="ARBA" id="ARBA00023125"/>
    </source>
</evidence>
<evidence type="ECO:0000313" key="3">
    <source>
        <dbReference type="EMBL" id="GGG46598.1"/>
    </source>
</evidence>
<sequence length="95" mass="10703">MEIGSAVKILRKSRGMTQKELADLCDISVNALSQIEINSSFPQKQTIHKICKALEYPVSYLLFFSISEEDIPKEKKVVFNSLNSAIKSVLIDEQN</sequence>
<feature type="domain" description="HTH cro/C1-type" evidence="2">
    <location>
        <begin position="7"/>
        <end position="61"/>
    </location>
</feature>
<evidence type="ECO:0000259" key="2">
    <source>
        <dbReference type="PROSITE" id="PS50943"/>
    </source>
</evidence>
<reference evidence="4" key="1">
    <citation type="journal article" date="2019" name="Int. J. Syst. Evol. Microbiol.">
        <title>The Global Catalogue of Microorganisms (GCM) 10K type strain sequencing project: providing services to taxonomists for standard genome sequencing and annotation.</title>
        <authorList>
            <consortium name="The Broad Institute Genomics Platform"/>
            <consortium name="The Broad Institute Genome Sequencing Center for Infectious Disease"/>
            <person name="Wu L."/>
            <person name="Ma J."/>
        </authorList>
    </citation>
    <scope>NUCLEOTIDE SEQUENCE [LARGE SCALE GENOMIC DNA]</scope>
    <source>
        <strain evidence="4">CGMCC 1.15422</strain>
    </source>
</reference>
<keyword evidence="1" id="KW-0238">DNA-binding</keyword>
<dbReference type="Pfam" id="PF01381">
    <property type="entry name" value="HTH_3"/>
    <property type="match status" value="1"/>
</dbReference>
<dbReference type="RefSeq" id="WP_011708807.1">
    <property type="nucleotide sequence ID" value="NZ_BMIX01000017.1"/>
</dbReference>
<dbReference type="PROSITE" id="PS50943">
    <property type="entry name" value="HTH_CROC1"/>
    <property type="match status" value="1"/>
</dbReference>
<proteinExistence type="predicted"/>
<dbReference type="PANTHER" id="PTHR46558">
    <property type="entry name" value="TRACRIPTIONAL REGULATORY PROTEIN-RELATED-RELATED"/>
    <property type="match status" value="1"/>
</dbReference>
<keyword evidence="4" id="KW-1185">Reference proteome</keyword>
<protein>
    <recommendedName>
        <fullName evidence="2">HTH cro/C1-type domain-containing protein</fullName>
    </recommendedName>
</protein>
<organism evidence="3 4">
    <name type="scientific">Christiangramia forsetii</name>
    <dbReference type="NCBI Taxonomy" id="411153"/>
    <lineage>
        <taxon>Bacteria</taxon>
        <taxon>Pseudomonadati</taxon>
        <taxon>Bacteroidota</taxon>
        <taxon>Flavobacteriia</taxon>
        <taxon>Flavobacteriales</taxon>
        <taxon>Flavobacteriaceae</taxon>
        <taxon>Christiangramia</taxon>
    </lineage>
</organism>
<dbReference type="InterPro" id="IPR001387">
    <property type="entry name" value="Cro/C1-type_HTH"/>
</dbReference>
<dbReference type="SUPFAM" id="SSF47413">
    <property type="entry name" value="lambda repressor-like DNA-binding domains"/>
    <property type="match status" value="1"/>
</dbReference>
<dbReference type="Proteomes" id="UP000605733">
    <property type="component" value="Unassembled WGS sequence"/>
</dbReference>
<gene>
    <name evidence="3" type="ORF">GCM10011532_33120</name>
</gene>
<dbReference type="CDD" id="cd00093">
    <property type="entry name" value="HTH_XRE"/>
    <property type="match status" value="1"/>
</dbReference>
<dbReference type="SMART" id="SM00530">
    <property type="entry name" value="HTH_XRE"/>
    <property type="match status" value="1"/>
</dbReference>
<evidence type="ECO:0000313" key="4">
    <source>
        <dbReference type="Proteomes" id="UP000605733"/>
    </source>
</evidence>
<dbReference type="PANTHER" id="PTHR46558:SF4">
    <property type="entry name" value="DNA-BIDING PHAGE PROTEIN"/>
    <property type="match status" value="1"/>
</dbReference>
<dbReference type="InterPro" id="IPR010982">
    <property type="entry name" value="Lambda_DNA-bd_dom_sf"/>
</dbReference>
<dbReference type="Gene3D" id="1.10.260.40">
    <property type="entry name" value="lambda repressor-like DNA-binding domains"/>
    <property type="match status" value="1"/>
</dbReference>
<accession>A0ABQ1WX21</accession>
<dbReference type="EMBL" id="BMIX01000017">
    <property type="protein sequence ID" value="GGG46598.1"/>
    <property type="molecule type" value="Genomic_DNA"/>
</dbReference>
<name>A0ABQ1WX21_9FLAO</name>
<comment type="caution">
    <text evidence="3">The sequence shown here is derived from an EMBL/GenBank/DDBJ whole genome shotgun (WGS) entry which is preliminary data.</text>
</comment>